<keyword evidence="7" id="KW-0067">ATP-binding</keyword>
<keyword evidence="4 11" id="KW-0812">Transmembrane</keyword>
<dbReference type="SMART" id="SM00382">
    <property type="entry name" value="AAA"/>
    <property type="match status" value="2"/>
</dbReference>
<dbReference type="InterPro" id="IPR017871">
    <property type="entry name" value="ABC_transporter-like_CS"/>
</dbReference>
<comment type="similarity">
    <text evidence="2">Belongs to the ABC transporter superfamily. ABCC family. Conjugate transporter (TC 3.A.1.208) subfamily.</text>
</comment>
<dbReference type="GO" id="GO:0005524">
    <property type="term" value="F:ATP binding"/>
    <property type="evidence" value="ECO:0007669"/>
    <property type="project" value="UniProtKB-KW"/>
</dbReference>
<feature type="domain" description="ABC transporter" evidence="12">
    <location>
        <begin position="934"/>
        <end position="1234"/>
    </location>
</feature>
<evidence type="ECO:0000259" key="13">
    <source>
        <dbReference type="PROSITE" id="PS50929"/>
    </source>
</evidence>
<organism evidence="14 15">
    <name type="scientific">Phaeoacremonium minimum (strain UCR-PA7)</name>
    <name type="common">Esca disease fungus</name>
    <name type="synonym">Togninia minima</name>
    <dbReference type="NCBI Taxonomy" id="1286976"/>
    <lineage>
        <taxon>Eukaryota</taxon>
        <taxon>Fungi</taxon>
        <taxon>Dikarya</taxon>
        <taxon>Ascomycota</taxon>
        <taxon>Pezizomycotina</taxon>
        <taxon>Sordariomycetes</taxon>
        <taxon>Sordariomycetidae</taxon>
        <taxon>Togniniales</taxon>
        <taxon>Togniniaceae</taxon>
        <taxon>Phaeoacremonium</taxon>
    </lineage>
</organism>
<evidence type="ECO:0000256" key="3">
    <source>
        <dbReference type="ARBA" id="ARBA00022448"/>
    </source>
</evidence>
<dbReference type="PROSITE" id="PS00211">
    <property type="entry name" value="ABC_TRANSPORTER_1"/>
    <property type="match status" value="1"/>
</dbReference>
<feature type="transmembrane region" description="Helical" evidence="11">
    <location>
        <begin position="658"/>
        <end position="688"/>
    </location>
</feature>
<dbReference type="PROSITE" id="PS50893">
    <property type="entry name" value="ABC_TRANSPORTER_2"/>
    <property type="match status" value="2"/>
</dbReference>
<dbReference type="GO" id="GO:0140359">
    <property type="term" value="F:ABC-type transporter activity"/>
    <property type="evidence" value="ECO:0007669"/>
    <property type="project" value="InterPro"/>
</dbReference>
<dbReference type="GO" id="GO:0016887">
    <property type="term" value="F:ATP hydrolysis activity"/>
    <property type="evidence" value="ECO:0007669"/>
    <property type="project" value="InterPro"/>
</dbReference>
<dbReference type="RefSeq" id="XP_007918376.1">
    <property type="nucleotide sequence ID" value="XM_007920185.1"/>
</dbReference>
<evidence type="ECO:0000256" key="11">
    <source>
        <dbReference type="SAM" id="Phobius"/>
    </source>
</evidence>
<dbReference type="InterPro" id="IPR027417">
    <property type="entry name" value="P-loop_NTPase"/>
</dbReference>
<dbReference type="Gene3D" id="3.40.50.300">
    <property type="entry name" value="P-loop containing nucleotide triphosphate hydrolases"/>
    <property type="match status" value="2"/>
</dbReference>
<feature type="region of interest" description="Disordered" evidence="10">
    <location>
        <begin position="1079"/>
        <end position="1118"/>
    </location>
</feature>
<dbReference type="InterPro" id="IPR050173">
    <property type="entry name" value="ABC_transporter_C-like"/>
</dbReference>
<dbReference type="EMBL" id="KB933309">
    <property type="protein sequence ID" value="EON96833.1"/>
    <property type="molecule type" value="Genomic_DNA"/>
</dbReference>
<dbReference type="CDD" id="cd03244">
    <property type="entry name" value="ABCC_MRP_domain2"/>
    <property type="match status" value="1"/>
</dbReference>
<feature type="compositionally biased region" description="Low complexity" evidence="10">
    <location>
        <begin position="1099"/>
        <end position="1114"/>
    </location>
</feature>
<feature type="domain" description="ABC transmembrane type-1" evidence="13">
    <location>
        <begin position="594"/>
        <end position="900"/>
    </location>
</feature>
<evidence type="ECO:0000256" key="9">
    <source>
        <dbReference type="ARBA" id="ARBA00023136"/>
    </source>
</evidence>
<dbReference type="CDD" id="cd18596">
    <property type="entry name" value="ABC_6TM_VMR1_D1_like"/>
    <property type="match status" value="1"/>
</dbReference>
<keyword evidence="3" id="KW-0813">Transport</keyword>
<evidence type="ECO:0000256" key="4">
    <source>
        <dbReference type="ARBA" id="ARBA00022692"/>
    </source>
</evidence>
<evidence type="ECO:0000256" key="7">
    <source>
        <dbReference type="ARBA" id="ARBA00022840"/>
    </source>
</evidence>
<dbReference type="KEGG" id="tmn:UCRPA7_7658"/>
<evidence type="ECO:0000256" key="2">
    <source>
        <dbReference type="ARBA" id="ARBA00009726"/>
    </source>
</evidence>
<dbReference type="Pfam" id="PF00005">
    <property type="entry name" value="ABC_tran"/>
    <property type="match status" value="2"/>
</dbReference>
<dbReference type="GeneID" id="19328437"/>
<dbReference type="PANTHER" id="PTHR24223">
    <property type="entry name" value="ATP-BINDING CASSETTE SUB-FAMILY C"/>
    <property type="match status" value="1"/>
</dbReference>
<feature type="transmembrane region" description="Helical" evidence="11">
    <location>
        <begin position="179"/>
        <end position="207"/>
    </location>
</feature>
<dbReference type="InterPro" id="IPR003439">
    <property type="entry name" value="ABC_transporter-like_ATP-bd"/>
</dbReference>
<evidence type="ECO:0000313" key="15">
    <source>
        <dbReference type="Proteomes" id="UP000014074"/>
    </source>
</evidence>
<dbReference type="SUPFAM" id="SSF52540">
    <property type="entry name" value="P-loop containing nucleoside triphosphate hydrolases"/>
    <property type="match status" value="2"/>
</dbReference>
<comment type="subcellular location">
    <subcellularLocation>
        <location evidence="1">Membrane</location>
        <topology evidence="1">Multi-pass membrane protein</topology>
    </subcellularLocation>
</comment>
<proteinExistence type="inferred from homology"/>
<evidence type="ECO:0000259" key="12">
    <source>
        <dbReference type="PROSITE" id="PS50893"/>
    </source>
</evidence>
<dbReference type="InterPro" id="IPR036640">
    <property type="entry name" value="ABC1_TM_sf"/>
</dbReference>
<protein>
    <submittedName>
        <fullName evidence="14">Putative abc bile acid protein</fullName>
    </submittedName>
</protein>
<feature type="transmembrane region" description="Helical" evidence="11">
    <location>
        <begin position="590"/>
        <end position="611"/>
    </location>
</feature>
<feature type="compositionally biased region" description="Acidic residues" evidence="10">
    <location>
        <begin position="1239"/>
        <end position="1255"/>
    </location>
</feature>
<dbReference type="OrthoDB" id="6500128at2759"/>
<feature type="compositionally biased region" description="Basic and acidic residues" evidence="10">
    <location>
        <begin position="36"/>
        <end position="53"/>
    </location>
</feature>
<name>R8BC04_PHAM7</name>
<keyword evidence="5" id="KW-0677">Repeat</keyword>
<dbReference type="PANTHER" id="PTHR24223:SF456">
    <property type="entry name" value="MULTIDRUG RESISTANCE-ASSOCIATED PROTEIN LETHAL(2)03659"/>
    <property type="match status" value="1"/>
</dbReference>
<dbReference type="eggNOG" id="KOG0054">
    <property type="taxonomic scope" value="Eukaryota"/>
</dbReference>
<evidence type="ECO:0000256" key="8">
    <source>
        <dbReference type="ARBA" id="ARBA00022989"/>
    </source>
</evidence>
<dbReference type="Gene3D" id="1.20.1560.10">
    <property type="entry name" value="ABC transporter type 1, transmembrane domain"/>
    <property type="match status" value="2"/>
</dbReference>
<dbReference type="Proteomes" id="UP000014074">
    <property type="component" value="Unassembled WGS sequence"/>
</dbReference>
<feature type="domain" description="ABC transporter" evidence="12">
    <location>
        <begin position="271"/>
        <end position="527"/>
    </location>
</feature>
<dbReference type="CDD" id="cd03250">
    <property type="entry name" value="ABCC_MRP_domain1"/>
    <property type="match status" value="1"/>
</dbReference>
<dbReference type="HOGENOM" id="CLU_000604_27_6_1"/>
<feature type="transmembrane region" description="Helical" evidence="11">
    <location>
        <begin position="852"/>
        <end position="882"/>
    </location>
</feature>
<keyword evidence="15" id="KW-1185">Reference proteome</keyword>
<feature type="region of interest" description="Disordered" evidence="10">
    <location>
        <begin position="24"/>
        <end position="53"/>
    </location>
</feature>
<dbReference type="InterPro" id="IPR003593">
    <property type="entry name" value="AAA+_ATPase"/>
</dbReference>
<sequence>MLPLGSVLQSLVFHKALNQHEAAAPAVKTEDDDESKYDNDPKSKPKDKEKKTDDIRQSVINHMKLDSGRVTMFCNFNYYFPLALVKLILAGGFLMKLLGWKAVVAGLLSAALVIPVSHWMSKKYAKIQFGLMKYRDGKAHLLTEALQGMRQIKYSALEQYWEDKILKSRNEELGQYWKVSLMMCLVILVINMGPLLLACVALSIYAFEQGPNIRASVIFASLGLFDQLDEAVALLPMLQVYLMEAWTSCVRLENYFNQPDKAPVAIEGEAITFEEATVAWPKAEEKEGEGEPQEERSMLRDITLEFPAGELSVITGKTGSGKSLLLAAILGEVKLLSGTVKVPTPPPEKDDEIDFIADAEWIIPSLTSFVSQTPWIETGTVKENITFGLPLSEVRYRKVLKACSLEKDIELLVDGDKTEVGPKGVTLSGGQRWRVALARALYSRAGVLILDDVLSAVDAHVGRIIVDEALTGELARGRTRILATHHAEMVLPRSSYLVRLHDGKVENAEAITQSDDTRTISSDTAESANQELSETSTAVDAQESHTSDDTLGATDSPSKGKKTDDDEKRETGRVKWRIYKIYLQASNAPFLWTFAALCIIASGFATVGRTWTLKELSEDHSTESINMSTYTGFDDTRLFLQNPHAATIHVDRPSHHSIAFWIGLSVLFYILVILMVVGRAFFMIIIGLRASKVLFERMTHAVLRAPLRWVDTIPSGRILNRFTSDTFMVDRRLSGELGNFLQTVFSLVVVIAASLSVSMYVLIAGVLLFLFYGQIASQYITVAREVKRLNSISHSPIYDQFSSVLSGLSTIRAFRRSNFYMGRMFTLIDNSNKASWALNLSGRWMNFRMGMLGTVFVTVVAIAVSVGGVDAALAGFSLTFALRYTGRLTSLLQAMTSIELGFNAAERVVEYAEIETEPEDGKDAPAAWPTDGRIEVENLTVSYKDSLPPVLKNLNFEVKAGERIGIVGRTGAGKSTLASVFFRLLSPKEGSIRIDNIDIATLKLKDLRSRLAIIPQDPFLFSGTLRSNLDIEGLKDDYDLQTILQRVHLVEPQGADPERPSQYTPSNAVQETLISTTEVDPAASADNANPVPDLENLNTAPAATTTTEQEVNNETDSRDIFKDLSMSISTGGANLSQGQRQLVCLARSLLGRPKIVVLDEATSAVDRATDAAIQESLRAEFAAAGCTVLVIAHRLSTVADFDKILVLKAGRVAEMGTPEELLRAGMEKEKAAGSRAATEEEGAAQAADEEEEDEDGKGAFWELVQKSAEKDKLVEMILGNQEAAS</sequence>
<gene>
    <name evidence="14" type="ORF">UCRPA7_7658</name>
</gene>
<accession>R8BC04</accession>
<keyword evidence="9 11" id="KW-0472">Membrane</keyword>
<dbReference type="Pfam" id="PF00664">
    <property type="entry name" value="ABC_membrane"/>
    <property type="match status" value="2"/>
</dbReference>
<dbReference type="CDD" id="cd18604">
    <property type="entry name" value="ABC_6TM_VMR1_D2_like"/>
    <property type="match status" value="1"/>
</dbReference>
<feature type="compositionally biased region" description="Polar residues" evidence="10">
    <location>
        <begin position="510"/>
        <end position="539"/>
    </location>
</feature>
<evidence type="ECO:0000256" key="6">
    <source>
        <dbReference type="ARBA" id="ARBA00022741"/>
    </source>
</evidence>
<feature type="region of interest" description="Disordered" evidence="10">
    <location>
        <begin position="1227"/>
        <end position="1259"/>
    </location>
</feature>
<keyword evidence="8 11" id="KW-1133">Transmembrane helix</keyword>
<dbReference type="GO" id="GO:0016020">
    <property type="term" value="C:membrane"/>
    <property type="evidence" value="ECO:0007669"/>
    <property type="project" value="UniProtKB-SubCell"/>
</dbReference>
<evidence type="ECO:0000313" key="14">
    <source>
        <dbReference type="EMBL" id="EON96833.1"/>
    </source>
</evidence>
<evidence type="ECO:0000256" key="5">
    <source>
        <dbReference type="ARBA" id="ARBA00022737"/>
    </source>
</evidence>
<feature type="transmembrane region" description="Helical" evidence="11">
    <location>
        <begin position="76"/>
        <end position="95"/>
    </location>
</feature>
<dbReference type="InterPro" id="IPR011527">
    <property type="entry name" value="ABC1_TM_dom"/>
</dbReference>
<evidence type="ECO:0000256" key="10">
    <source>
        <dbReference type="SAM" id="MobiDB-lite"/>
    </source>
</evidence>
<dbReference type="SUPFAM" id="SSF90123">
    <property type="entry name" value="ABC transporter transmembrane region"/>
    <property type="match status" value="2"/>
</dbReference>
<dbReference type="GO" id="GO:0005737">
    <property type="term" value="C:cytoplasm"/>
    <property type="evidence" value="ECO:0007669"/>
    <property type="project" value="UniProtKB-ARBA"/>
</dbReference>
<dbReference type="PROSITE" id="PS50929">
    <property type="entry name" value="ABC_TM1F"/>
    <property type="match status" value="2"/>
</dbReference>
<dbReference type="FunFam" id="1.20.1560.10:FF:000013">
    <property type="entry name" value="ABC transporter C family member 2"/>
    <property type="match status" value="1"/>
</dbReference>
<reference evidence="15" key="1">
    <citation type="journal article" date="2013" name="Genome Announc.">
        <title>Draft genome sequence of the ascomycete Phaeoacremonium aleophilum strain UCR-PA7, a causal agent of the esca disease complex in grapevines.</title>
        <authorList>
            <person name="Blanco-Ulate B."/>
            <person name="Rolshausen P."/>
            <person name="Cantu D."/>
        </authorList>
    </citation>
    <scope>NUCLEOTIDE SEQUENCE [LARGE SCALE GENOMIC DNA]</scope>
    <source>
        <strain evidence="15">UCR-PA7</strain>
    </source>
</reference>
<evidence type="ECO:0000256" key="1">
    <source>
        <dbReference type="ARBA" id="ARBA00004141"/>
    </source>
</evidence>
<feature type="transmembrane region" description="Helical" evidence="11">
    <location>
        <begin position="102"/>
        <end position="120"/>
    </location>
</feature>
<keyword evidence="6" id="KW-0547">Nucleotide-binding</keyword>
<feature type="region of interest" description="Disordered" evidence="10">
    <location>
        <begin position="508"/>
        <end position="568"/>
    </location>
</feature>
<feature type="domain" description="ABC transmembrane type-1" evidence="13">
    <location>
        <begin position="83"/>
        <end position="244"/>
    </location>
</feature>